<keyword evidence="1" id="KW-0472">Membrane</keyword>
<keyword evidence="1" id="KW-0812">Transmembrane</keyword>
<dbReference type="EC" id="2.3.1.-" evidence="3"/>
<feature type="transmembrane region" description="Helical" evidence="1">
    <location>
        <begin position="348"/>
        <end position="370"/>
    </location>
</feature>
<feature type="transmembrane region" description="Helical" evidence="1">
    <location>
        <begin position="224"/>
        <end position="246"/>
    </location>
</feature>
<feature type="transmembrane region" description="Helical" evidence="1">
    <location>
        <begin position="64"/>
        <end position="82"/>
    </location>
</feature>
<keyword evidence="4" id="KW-1185">Reference proteome</keyword>
<comment type="caution">
    <text evidence="3">The sequence shown here is derived from an EMBL/GenBank/DDBJ whole genome shotgun (WGS) entry which is preliminary data.</text>
</comment>
<dbReference type="Pfam" id="PF01757">
    <property type="entry name" value="Acyl_transf_3"/>
    <property type="match status" value="1"/>
</dbReference>
<protein>
    <submittedName>
        <fullName evidence="3">Acyltransferase</fullName>
        <ecNumber evidence="3">2.3.1.-</ecNumber>
    </submittedName>
</protein>
<dbReference type="RefSeq" id="WP_386665670.1">
    <property type="nucleotide sequence ID" value="NZ_JBHLTG010000001.1"/>
</dbReference>
<feature type="domain" description="Acyltransferase 3" evidence="2">
    <location>
        <begin position="64"/>
        <end position="398"/>
    </location>
</feature>
<proteinExistence type="predicted"/>
<dbReference type="Proteomes" id="UP001589896">
    <property type="component" value="Unassembled WGS sequence"/>
</dbReference>
<feature type="transmembrane region" description="Helical" evidence="1">
    <location>
        <begin position="280"/>
        <end position="299"/>
    </location>
</feature>
<dbReference type="InterPro" id="IPR002656">
    <property type="entry name" value="Acyl_transf_3_dom"/>
</dbReference>
<sequence length="436" mass="48210">MLAAPCRATRSHQYVPHQRIAFRGTRISGYPRMNSISHLKSIVIDRLQGDQAPLSQAQLSQTISFARITLIVGLVFLHYGGYPNSQSSPFDGMDPTAFPLATFANSFVLFFFFSVVPLLSMVSGWLYFTFAAERAAPALRERISRRLGSLYLPLVFWNTIYLALAVLLCMNLPGNAFVDQLNFQPSEAGWREYLNAVFALTSHPIAFQFWFVRDLLVTVLLSPLLWLALRHAPYVGMVVLGAAWLLGYDLVVFFRTDVTFFFYLGGFVRMYKVPLEIGRGATIALTCAYVLLVALRTLAPLVVEVTPQRPELLDMATRAMRPVGVLACWGLCVQLARTKAGAAISRYGGLSFFVFATHFPLIAAVKLMLWPLLPVESDGWMMAHYVASVALTVAITVSTGLLLARFVPGVFALMNGGRVLPVARPASWTGSVPRSI</sequence>
<evidence type="ECO:0000313" key="4">
    <source>
        <dbReference type="Proteomes" id="UP001589896"/>
    </source>
</evidence>
<feature type="transmembrane region" description="Helical" evidence="1">
    <location>
        <begin position="102"/>
        <end position="128"/>
    </location>
</feature>
<accession>A0ABV6RL73</accession>
<organism evidence="3 4">
    <name type="scientific">Lysobacter korlensis</name>
    <dbReference type="NCBI Taxonomy" id="553636"/>
    <lineage>
        <taxon>Bacteria</taxon>
        <taxon>Pseudomonadati</taxon>
        <taxon>Pseudomonadota</taxon>
        <taxon>Gammaproteobacteria</taxon>
        <taxon>Lysobacterales</taxon>
        <taxon>Lysobacteraceae</taxon>
        <taxon>Lysobacter</taxon>
    </lineage>
</organism>
<name>A0ABV6RL73_9GAMM</name>
<evidence type="ECO:0000256" key="1">
    <source>
        <dbReference type="SAM" id="Phobius"/>
    </source>
</evidence>
<keyword evidence="1" id="KW-1133">Transmembrane helix</keyword>
<evidence type="ECO:0000259" key="2">
    <source>
        <dbReference type="Pfam" id="PF01757"/>
    </source>
</evidence>
<keyword evidence="3" id="KW-0012">Acyltransferase</keyword>
<reference evidence="3 4" key="1">
    <citation type="submission" date="2024-09" db="EMBL/GenBank/DDBJ databases">
        <authorList>
            <person name="Sun Q."/>
            <person name="Mori K."/>
        </authorList>
    </citation>
    <scope>NUCLEOTIDE SEQUENCE [LARGE SCALE GENOMIC DNA]</scope>
    <source>
        <strain evidence="3 4">KCTC 23076</strain>
    </source>
</reference>
<feature type="transmembrane region" description="Helical" evidence="1">
    <location>
        <begin position="149"/>
        <end position="173"/>
    </location>
</feature>
<evidence type="ECO:0000313" key="3">
    <source>
        <dbReference type="EMBL" id="MFC0677334.1"/>
    </source>
</evidence>
<dbReference type="EMBL" id="JBHLTG010000001">
    <property type="protein sequence ID" value="MFC0677334.1"/>
    <property type="molecule type" value="Genomic_DNA"/>
</dbReference>
<keyword evidence="3" id="KW-0808">Transferase</keyword>
<gene>
    <name evidence="3" type="ORF">ACFFGH_05640</name>
</gene>
<dbReference type="GO" id="GO:0016746">
    <property type="term" value="F:acyltransferase activity"/>
    <property type="evidence" value="ECO:0007669"/>
    <property type="project" value="UniProtKB-KW"/>
</dbReference>
<feature type="transmembrane region" description="Helical" evidence="1">
    <location>
        <begin position="382"/>
        <end position="404"/>
    </location>
</feature>